<evidence type="ECO:0000256" key="1">
    <source>
        <dbReference type="SAM" id="MobiDB-lite"/>
    </source>
</evidence>
<dbReference type="OrthoDB" id="9809307at2"/>
<proteinExistence type="predicted"/>
<evidence type="ECO:0000259" key="3">
    <source>
        <dbReference type="Pfam" id="PF13203"/>
    </source>
</evidence>
<evidence type="ECO:0000259" key="2">
    <source>
        <dbReference type="Pfam" id="PF09967"/>
    </source>
</evidence>
<dbReference type="PANTHER" id="PTHR38730">
    <property type="entry name" value="SLL7028 PROTEIN"/>
    <property type="match status" value="1"/>
</dbReference>
<gene>
    <name evidence="4" type="ORF">SAMN02745136_01932</name>
</gene>
<feature type="domain" description="VWA-like" evidence="2">
    <location>
        <begin position="475"/>
        <end position="552"/>
    </location>
</feature>
<dbReference type="InterPro" id="IPR025154">
    <property type="entry name" value="Put_metallopeptidase_dom"/>
</dbReference>
<dbReference type="RefSeq" id="WP_073275189.1">
    <property type="nucleotide sequence ID" value="NZ_FRAC01000009.1"/>
</dbReference>
<accession>A0A1M6QAG2</accession>
<evidence type="ECO:0000313" key="4">
    <source>
        <dbReference type="EMBL" id="SHK17148.1"/>
    </source>
</evidence>
<sequence length="600" mass="67831">MSKAKQRQKDMYDIAAQKFNKGYSLVDNHPLFYPLMQKASVRRDESNNYPEDGLAIVTNDGYILCNPKRRAEPEQWARVLAHCLLHLAMEHFQVKEQPAIWNMACDCVVEKFLNDLKFGSPFYTTSLPAGIHDEEHLYLRLLEASDKAPYSGFGTAGEKVQDILFQNESRYRRYGKAPIWSKLFAVGLSAAVRSAVSVASGEQETLSASLTESVNSKAYRAKQWFISSYPLLGAIAANFKLIEDYQICQRMEITIAAISPALSEIYINPSYLLDAEEIRFVMAHEFLHAALRHDSRQEWRDAYLWNVACDYVINQWLTEMEVGERPDGLLYDEQFKGMNAEAIYDRIVTDMRTYRKLATLRGVGLGDILPGQHSSYTDVDLDAFYRRALAQGLSYHQEQARGYLPEGLIEEIRALSHPPIPWDVELARWFDEQFTPIEKMRSYARPSRRQSSTPDIPRPNWAVSQAAMDGRTFGVVLDTSGSMERGLLATALGAIASYSMTRDVPAVRVVFCDAEAYDGGYMRPEDIAGTVKIKGRGGTVLQPGIDLLEKAEDFPKEAPILIITDGYCDKVILHGREHAFLMPQGANLPFVPKGKVFRMR</sequence>
<dbReference type="EMBL" id="FRAC01000009">
    <property type="protein sequence ID" value="SHK17148.1"/>
    <property type="molecule type" value="Genomic_DNA"/>
</dbReference>
<dbReference type="PANTHER" id="PTHR38730:SF1">
    <property type="entry name" value="SLL7028 PROTEIN"/>
    <property type="match status" value="1"/>
</dbReference>
<dbReference type="Pfam" id="PF09967">
    <property type="entry name" value="DUF2201"/>
    <property type="match status" value="1"/>
</dbReference>
<feature type="domain" description="Putative metallopeptidase" evidence="3">
    <location>
        <begin position="216"/>
        <end position="450"/>
    </location>
</feature>
<reference evidence="4 5" key="1">
    <citation type="submission" date="2016-11" db="EMBL/GenBank/DDBJ databases">
        <authorList>
            <person name="Jaros S."/>
            <person name="Januszkiewicz K."/>
            <person name="Wedrychowicz H."/>
        </authorList>
    </citation>
    <scope>NUCLEOTIDE SEQUENCE [LARGE SCALE GENOMIC DNA]</scope>
    <source>
        <strain evidence="4 5">DSM 15929</strain>
    </source>
</reference>
<dbReference type="InterPro" id="IPR018698">
    <property type="entry name" value="VWA-like_dom"/>
</dbReference>
<dbReference type="Pfam" id="PF13203">
    <property type="entry name" value="DUF2201_N"/>
    <property type="match status" value="1"/>
</dbReference>
<protein>
    <submittedName>
        <fullName evidence="4">Predicted metal-dependent peptidase</fullName>
    </submittedName>
</protein>
<evidence type="ECO:0000313" key="5">
    <source>
        <dbReference type="Proteomes" id="UP000184386"/>
    </source>
</evidence>
<dbReference type="STRING" id="1121322.SAMN02745136_01932"/>
<keyword evidence="5" id="KW-1185">Reference proteome</keyword>
<organism evidence="4 5">
    <name type="scientific">Anaerocolumna jejuensis DSM 15929</name>
    <dbReference type="NCBI Taxonomy" id="1121322"/>
    <lineage>
        <taxon>Bacteria</taxon>
        <taxon>Bacillati</taxon>
        <taxon>Bacillota</taxon>
        <taxon>Clostridia</taxon>
        <taxon>Lachnospirales</taxon>
        <taxon>Lachnospiraceae</taxon>
        <taxon>Anaerocolumna</taxon>
    </lineage>
</organism>
<name>A0A1M6QAG2_9FIRM</name>
<feature type="region of interest" description="Disordered" evidence="1">
    <location>
        <begin position="441"/>
        <end position="460"/>
    </location>
</feature>
<dbReference type="AlphaFoldDB" id="A0A1M6QAG2"/>
<dbReference type="Proteomes" id="UP000184386">
    <property type="component" value="Unassembled WGS sequence"/>
</dbReference>